<reference evidence="1" key="1">
    <citation type="journal article" date="2020" name="Nature">
        <title>Giant virus diversity and host interactions through global metagenomics.</title>
        <authorList>
            <person name="Schulz F."/>
            <person name="Roux S."/>
            <person name="Paez-Espino D."/>
            <person name="Jungbluth S."/>
            <person name="Walsh D.A."/>
            <person name="Denef V.J."/>
            <person name="McMahon K.D."/>
            <person name="Konstantinidis K.T."/>
            <person name="Eloe-Fadrosh E.A."/>
            <person name="Kyrpides N.C."/>
            <person name="Woyke T."/>
        </authorList>
    </citation>
    <scope>NUCLEOTIDE SEQUENCE</scope>
    <source>
        <strain evidence="1">GVMAG-S-1014582-52</strain>
    </source>
</reference>
<protein>
    <submittedName>
        <fullName evidence="1">Uncharacterized protein</fullName>
    </submittedName>
</protein>
<name>A0A6C0LTI7_9ZZZZ</name>
<organism evidence="1">
    <name type="scientific">viral metagenome</name>
    <dbReference type="NCBI Taxonomy" id="1070528"/>
    <lineage>
        <taxon>unclassified sequences</taxon>
        <taxon>metagenomes</taxon>
        <taxon>organismal metagenomes</taxon>
    </lineage>
</organism>
<dbReference type="EMBL" id="MN740556">
    <property type="protein sequence ID" value="QHU33325.1"/>
    <property type="molecule type" value="Genomic_DNA"/>
</dbReference>
<dbReference type="InterPro" id="IPR043885">
    <property type="entry name" value="DUF5847"/>
</dbReference>
<sequence>MNNSVKINGPINVIRMIGKIGSTSKVLYLFGDIHTDVNTQQECDSIFNVDINQYLATTFYNISNDSSDKKIYDFFLEISPSELVNEQDMNNSYKFKYIHQVYKFFRKIFRYNKSKNKVSVHDMFNKIRLHYIDIRQYFSQSNRIMFNTFDTIFLLENNRYLSKDIVDEIIRGLTIVKTDLKLIIDAYHVSTSSQVQKLNELTTRDYNKYMIYFFQKLINFYNHKNISERIKKQIKIILDEIAKIIKEIDIFIDLLINVNDDLLNNYNKLIYHEHRNNYNYGYDIFEKMEKTKPLFLNIVKLFDNYMEVGMKLMDLYFMRRYLDKSYITNGIVYGGADHICNYVYSLIKDYDFEITNSSYMSAKNINELNKNINKLKNYMDVRQYIFPNILRQCSDLEGFPSNFQ</sequence>
<evidence type="ECO:0000313" key="1">
    <source>
        <dbReference type="EMBL" id="QHU33325.1"/>
    </source>
</evidence>
<proteinExistence type="predicted"/>
<dbReference type="Pfam" id="PF19165">
    <property type="entry name" value="DUF5847"/>
    <property type="match status" value="1"/>
</dbReference>
<accession>A0A6C0LTI7</accession>
<dbReference type="AlphaFoldDB" id="A0A6C0LTI7"/>